<evidence type="ECO:0000313" key="4">
    <source>
        <dbReference type="Proteomes" id="UP001212841"/>
    </source>
</evidence>
<feature type="transmembrane region" description="Helical" evidence="2">
    <location>
        <begin position="40"/>
        <end position="60"/>
    </location>
</feature>
<gene>
    <name evidence="3" type="ORF">HK097_004842</name>
</gene>
<proteinExistence type="predicted"/>
<dbReference type="Proteomes" id="UP001212841">
    <property type="component" value="Unassembled WGS sequence"/>
</dbReference>
<evidence type="ECO:0000313" key="3">
    <source>
        <dbReference type="EMBL" id="KAJ3053186.1"/>
    </source>
</evidence>
<name>A0AAD5SDS6_9FUNG</name>
<dbReference type="AlphaFoldDB" id="A0AAD5SDS6"/>
<dbReference type="NCBIfam" id="NF041646">
    <property type="entry name" value="VC0807_fam"/>
    <property type="match status" value="1"/>
</dbReference>
<feature type="transmembrane region" description="Helical" evidence="2">
    <location>
        <begin position="94"/>
        <end position="112"/>
    </location>
</feature>
<feature type="transmembrane region" description="Helical" evidence="2">
    <location>
        <begin position="66"/>
        <end position="87"/>
    </location>
</feature>
<accession>A0AAD5SDS6</accession>
<feature type="region of interest" description="Disordered" evidence="1">
    <location>
        <begin position="1"/>
        <end position="31"/>
    </location>
</feature>
<sequence>MSSSTITITDDNHVPSTSTLKPTNDSPWPPLPPPTRFTPFTTLLNLLFNVALPLSLYFSLLNKISLIYVIIISSIPPVVYTIVNFILTRRVHGLGVMIVISFILSLIVSYTTNNVRILLFKDGATTFLFGLFWVFTLLPTNPITRYKQVPFSFQNKIDDSPRYGRYLWDHSPNTRKAHFRMTMVWGLVYVLTFVAKTVIAAKIEDVTTVSNIFTILDPVSGAIVPVAGIPYMVWVEVQVRKEWAADPEFERGKFVRLVDAGACSFETDI</sequence>
<comment type="caution">
    <text evidence="3">The sequence shown here is derived from an EMBL/GenBank/DDBJ whole genome shotgun (WGS) entry which is preliminary data.</text>
</comment>
<organism evidence="3 4">
    <name type="scientific">Rhizophlyctis rosea</name>
    <dbReference type="NCBI Taxonomy" id="64517"/>
    <lineage>
        <taxon>Eukaryota</taxon>
        <taxon>Fungi</taxon>
        <taxon>Fungi incertae sedis</taxon>
        <taxon>Chytridiomycota</taxon>
        <taxon>Chytridiomycota incertae sedis</taxon>
        <taxon>Chytridiomycetes</taxon>
        <taxon>Rhizophlyctidales</taxon>
        <taxon>Rhizophlyctidaceae</taxon>
        <taxon>Rhizophlyctis</taxon>
    </lineage>
</organism>
<keyword evidence="2" id="KW-0472">Membrane</keyword>
<evidence type="ECO:0000256" key="1">
    <source>
        <dbReference type="SAM" id="MobiDB-lite"/>
    </source>
</evidence>
<evidence type="ECO:0000256" key="2">
    <source>
        <dbReference type="SAM" id="Phobius"/>
    </source>
</evidence>
<feature type="transmembrane region" description="Helical" evidence="2">
    <location>
        <begin position="118"/>
        <end position="138"/>
    </location>
</feature>
<feature type="transmembrane region" description="Helical" evidence="2">
    <location>
        <begin position="215"/>
        <end position="234"/>
    </location>
</feature>
<feature type="transmembrane region" description="Helical" evidence="2">
    <location>
        <begin position="183"/>
        <end position="203"/>
    </location>
</feature>
<protein>
    <submittedName>
        <fullName evidence="3">Uncharacterized protein</fullName>
    </submittedName>
</protein>
<keyword evidence="2" id="KW-1133">Transmembrane helix</keyword>
<reference evidence="3" key="1">
    <citation type="submission" date="2020-05" db="EMBL/GenBank/DDBJ databases">
        <title>Phylogenomic resolution of chytrid fungi.</title>
        <authorList>
            <person name="Stajich J.E."/>
            <person name="Amses K."/>
            <person name="Simmons R."/>
            <person name="Seto K."/>
            <person name="Myers J."/>
            <person name="Bonds A."/>
            <person name="Quandt C.A."/>
            <person name="Barry K."/>
            <person name="Liu P."/>
            <person name="Grigoriev I."/>
            <person name="Longcore J.E."/>
            <person name="James T.Y."/>
        </authorList>
    </citation>
    <scope>NUCLEOTIDE SEQUENCE</scope>
    <source>
        <strain evidence="3">JEL0318</strain>
    </source>
</reference>
<keyword evidence="4" id="KW-1185">Reference proteome</keyword>
<keyword evidence="2" id="KW-0812">Transmembrane</keyword>
<dbReference type="EMBL" id="JADGJD010000229">
    <property type="protein sequence ID" value="KAJ3053186.1"/>
    <property type="molecule type" value="Genomic_DNA"/>
</dbReference>
<feature type="compositionally biased region" description="Polar residues" evidence="1">
    <location>
        <begin position="1"/>
        <end position="21"/>
    </location>
</feature>